<evidence type="ECO:0000256" key="9">
    <source>
        <dbReference type="ARBA" id="ARBA00022729"/>
    </source>
</evidence>
<feature type="compositionally biased region" description="Polar residues" evidence="11">
    <location>
        <begin position="100"/>
        <end position="119"/>
    </location>
</feature>
<name>A0AAD1WET0_PELCU</name>
<evidence type="ECO:0000256" key="4">
    <source>
        <dbReference type="ARBA" id="ARBA00014018"/>
    </source>
</evidence>
<comment type="similarity">
    <text evidence="3">Belongs to the ameloblastin family.</text>
</comment>
<feature type="region of interest" description="Disordered" evidence="11">
    <location>
        <begin position="87"/>
        <end position="119"/>
    </location>
</feature>
<feature type="region of interest" description="Disordered" evidence="11">
    <location>
        <begin position="260"/>
        <end position="294"/>
    </location>
</feature>
<dbReference type="GO" id="GO:0008083">
    <property type="term" value="F:growth factor activity"/>
    <property type="evidence" value="ECO:0007669"/>
    <property type="project" value="TreeGrafter"/>
</dbReference>
<evidence type="ECO:0000256" key="11">
    <source>
        <dbReference type="SAM" id="MobiDB-lite"/>
    </source>
</evidence>
<keyword evidence="13" id="KW-1185">Reference proteome</keyword>
<evidence type="ECO:0000256" key="8">
    <source>
        <dbReference type="ARBA" id="ARBA00022591"/>
    </source>
</evidence>
<accession>A0AAD1WET0</accession>
<evidence type="ECO:0000256" key="5">
    <source>
        <dbReference type="ARBA" id="ARBA00022525"/>
    </source>
</evidence>
<dbReference type="SMART" id="SM00817">
    <property type="entry name" value="Amelin"/>
    <property type="match status" value="1"/>
</dbReference>
<dbReference type="Proteomes" id="UP001295444">
    <property type="component" value="Chromosome 06"/>
</dbReference>
<keyword evidence="8" id="KW-0091">Biomineralization</keyword>
<reference evidence="12" key="1">
    <citation type="submission" date="2022-03" db="EMBL/GenBank/DDBJ databases">
        <authorList>
            <person name="Alioto T."/>
            <person name="Alioto T."/>
            <person name="Gomez Garrido J."/>
        </authorList>
    </citation>
    <scope>NUCLEOTIDE SEQUENCE</scope>
</reference>
<feature type="compositionally biased region" description="Polar residues" evidence="11">
    <location>
        <begin position="278"/>
        <end position="294"/>
    </location>
</feature>
<evidence type="ECO:0000256" key="6">
    <source>
        <dbReference type="ARBA" id="ARBA00022530"/>
    </source>
</evidence>
<organism evidence="12 13">
    <name type="scientific">Pelobates cultripes</name>
    <name type="common">Western spadefoot toad</name>
    <dbReference type="NCBI Taxonomy" id="61616"/>
    <lineage>
        <taxon>Eukaryota</taxon>
        <taxon>Metazoa</taxon>
        <taxon>Chordata</taxon>
        <taxon>Craniata</taxon>
        <taxon>Vertebrata</taxon>
        <taxon>Euteleostomi</taxon>
        <taxon>Amphibia</taxon>
        <taxon>Batrachia</taxon>
        <taxon>Anura</taxon>
        <taxon>Pelobatoidea</taxon>
        <taxon>Pelobatidae</taxon>
        <taxon>Pelobates</taxon>
    </lineage>
</organism>
<comment type="subcellular location">
    <subcellularLocation>
        <location evidence="2">Secreted</location>
        <location evidence="2">Extracellular space</location>
        <location evidence="2">Extracellular matrix</location>
    </subcellularLocation>
</comment>
<evidence type="ECO:0000256" key="3">
    <source>
        <dbReference type="ARBA" id="ARBA00006452"/>
    </source>
</evidence>
<dbReference type="GO" id="GO:0007155">
    <property type="term" value="P:cell adhesion"/>
    <property type="evidence" value="ECO:0007669"/>
    <property type="project" value="TreeGrafter"/>
</dbReference>
<gene>
    <name evidence="12" type="ORF">PECUL_23A002498</name>
</gene>
<keyword evidence="10" id="KW-0379">Hydroxylation</keyword>
<keyword evidence="9" id="KW-0732">Signal</keyword>
<keyword evidence="7" id="KW-0597">Phosphoprotein</keyword>
<dbReference type="GO" id="GO:0042475">
    <property type="term" value="P:odontogenesis of dentin-containing tooth"/>
    <property type="evidence" value="ECO:0007669"/>
    <property type="project" value="InterPro"/>
</dbReference>
<dbReference type="GO" id="GO:0030345">
    <property type="term" value="F:structural constituent of tooth enamel"/>
    <property type="evidence" value="ECO:0007669"/>
    <property type="project" value="InterPro"/>
</dbReference>
<dbReference type="GO" id="GO:0031214">
    <property type="term" value="P:biomineral tissue development"/>
    <property type="evidence" value="ECO:0007669"/>
    <property type="project" value="UniProtKB-KW"/>
</dbReference>
<dbReference type="PANTHER" id="PTHR14115">
    <property type="entry name" value="AMELOBLASTIN"/>
    <property type="match status" value="1"/>
</dbReference>
<proteinExistence type="inferred from homology"/>
<evidence type="ECO:0000313" key="12">
    <source>
        <dbReference type="EMBL" id="CAH2301391.1"/>
    </source>
</evidence>
<keyword evidence="6" id="KW-0272">Extracellular matrix</keyword>
<evidence type="ECO:0000256" key="1">
    <source>
        <dbReference type="ARBA" id="ARBA00004035"/>
    </source>
</evidence>
<protein>
    <recommendedName>
        <fullName evidence="4">Ameloblastin</fullName>
    </recommendedName>
</protein>
<sequence length="410" mass="43737">MLSTVVSFPIYPQTAGTHGMASVSLESIRSQQTANKLAALPQLSRFGYNDPYSTLWLHGLLPPHATYPWLHHRPQLLDNQQFEYALPIHPPPLPGVQAPAQPQNPTQETQNDPQSTGSSVKAEQLLHQPYMPLGYPKLPQTMPTLAPQNGAPPDGQIQTVALYMYQTIMNKLLQQGAGDTGPDPAGVPPVQQQHPYPGLVFMQYGGAGGPPARLGVMSSEEMQGGRAGAAHAFNGLYPGLLQMGSGFGGVPQNPVFQGDFTVEDDSPAAGRKPVGQGAAQSPIDNPSLVGSNPSLPGLEGSPIGQGEVMPFPNINVPNFALNPLGQSKLPPDVTPPNVSQLNHDTGAGFASFLNHDTGAGFAPYGIDETMPYGFQRETPIHMDSTPPNTAIDTPILPNEVHLQHHYFHEP</sequence>
<dbReference type="Pfam" id="PF05111">
    <property type="entry name" value="Amelin"/>
    <property type="match status" value="1"/>
</dbReference>
<dbReference type="InterPro" id="IPR007798">
    <property type="entry name" value="Amelin"/>
</dbReference>
<dbReference type="PANTHER" id="PTHR14115:SF0">
    <property type="entry name" value="AMELOBLASTIN"/>
    <property type="match status" value="1"/>
</dbReference>
<evidence type="ECO:0000256" key="10">
    <source>
        <dbReference type="ARBA" id="ARBA00023278"/>
    </source>
</evidence>
<keyword evidence="5" id="KW-0964">Secreted</keyword>
<evidence type="ECO:0000313" key="13">
    <source>
        <dbReference type="Proteomes" id="UP001295444"/>
    </source>
</evidence>
<dbReference type="EMBL" id="OW240917">
    <property type="protein sequence ID" value="CAH2301391.1"/>
    <property type="molecule type" value="Genomic_DNA"/>
</dbReference>
<evidence type="ECO:0000256" key="2">
    <source>
        <dbReference type="ARBA" id="ARBA00004498"/>
    </source>
</evidence>
<evidence type="ECO:0000256" key="7">
    <source>
        <dbReference type="ARBA" id="ARBA00022553"/>
    </source>
</evidence>
<dbReference type="AlphaFoldDB" id="A0AAD1WET0"/>
<comment type="function">
    <text evidence="1">Involved in the mineralization and structural organization of enamel.</text>
</comment>